<dbReference type="Proteomes" id="UP000020103">
    <property type="component" value="Unassembled WGS sequence"/>
</dbReference>
<organism evidence="1 2">
    <name type="scientific">Mycobacteroides abscessus 21</name>
    <dbReference type="NCBI Taxonomy" id="1299324"/>
    <lineage>
        <taxon>Bacteria</taxon>
        <taxon>Bacillati</taxon>
        <taxon>Actinomycetota</taxon>
        <taxon>Actinomycetes</taxon>
        <taxon>Mycobacteriales</taxon>
        <taxon>Mycobacteriaceae</taxon>
        <taxon>Mycobacteroides</taxon>
        <taxon>Mycobacteroides abscessus</taxon>
    </lineage>
</organism>
<dbReference type="AlphaFoldDB" id="A0A829Q9Y5"/>
<protein>
    <submittedName>
        <fullName evidence="1">Putative polyketide cyclase/dehydrase and lipid transporter</fullName>
    </submittedName>
</protein>
<dbReference type="EMBL" id="JAOF01000001">
    <property type="protein sequence ID" value="EUA49599.1"/>
    <property type="molecule type" value="Genomic_DNA"/>
</dbReference>
<evidence type="ECO:0000313" key="1">
    <source>
        <dbReference type="EMBL" id="EUA49599.1"/>
    </source>
</evidence>
<dbReference type="SUPFAM" id="SSF55961">
    <property type="entry name" value="Bet v1-like"/>
    <property type="match status" value="1"/>
</dbReference>
<reference evidence="1 2" key="1">
    <citation type="submission" date="2013-12" db="EMBL/GenBank/DDBJ databases">
        <authorList>
            <person name="Madinger N."/>
            <person name="Lenaerts A."/>
            <person name="Ordway D."/>
            <person name="DeGroote M.A."/>
            <person name="Parker T."/>
            <person name="Sizemore C."/>
            <person name="Tallon L.J."/>
            <person name="Sadzewicz L.K."/>
            <person name="Sengamalay N."/>
            <person name="Fraser C.M."/>
            <person name="Hine E."/>
            <person name="Shefchek K.A."/>
            <person name="Das S.P."/>
            <person name="Tettelin H."/>
        </authorList>
    </citation>
    <scope>NUCLEOTIDE SEQUENCE [LARGE SCALE GENOMIC DNA]</scope>
    <source>
        <strain evidence="1 2">21</strain>
    </source>
</reference>
<sequence length="188" mass="22170">MFKIRLKGELGSTDRAAIIVKTVHNFEFTANEVFEAIDSDDAWRWLAPCCGVQYLTLSSSGERRGVGMTRYMGAVRQPLRWVWRQHEVFTAYEAGRRVKYEATQATWPLLRLWVEEYVVTPTSPRSCSLTWTVWWTPILMGWLPLRWTEPIMRWIFTVSIRPGLRRLVRKRSQHRAVISRTETKESHQ</sequence>
<evidence type="ECO:0000313" key="2">
    <source>
        <dbReference type="Proteomes" id="UP000020103"/>
    </source>
</evidence>
<accession>A0A829Q9Y5</accession>
<comment type="caution">
    <text evidence="1">The sequence shown here is derived from an EMBL/GenBank/DDBJ whole genome shotgun (WGS) entry which is preliminary data.</text>
</comment>
<name>A0A829Q9Y5_9MYCO</name>
<gene>
    <name evidence="1" type="ORF">I543_3177</name>
</gene>
<proteinExistence type="predicted"/>